<evidence type="ECO:0000256" key="1">
    <source>
        <dbReference type="SAM" id="Phobius"/>
    </source>
</evidence>
<reference evidence="2" key="1">
    <citation type="journal article" date="2019" name="Sci. Rep.">
        <title>Draft genome of Tanacetum cinerariifolium, the natural source of mosquito coil.</title>
        <authorList>
            <person name="Yamashiro T."/>
            <person name="Shiraishi A."/>
            <person name="Satake H."/>
            <person name="Nakayama K."/>
        </authorList>
    </citation>
    <scope>NUCLEOTIDE SEQUENCE</scope>
</reference>
<keyword evidence="2" id="KW-0645">Protease</keyword>
<keyword evidence="2" id="KW-0482">Metalloprotease</keyword>
<evidence type="ECO:0000313" key="2">
    <source>
        <dbReference type="EMBL" id="GEZ16707.1"/>
    </source>
</evidence>
<sequence length="85" mass="9179">MVELGEVTAAIVAAVFFVVSGFLASAAFAVAVVHVGTVRPKNFRKWDIWQGIEFSQSKPQARVAGLARVTFSDVAEIEIVTVEEL</sequence>
<feature type="transmembrane region" description="Helical" evidence="1">
    <location>
        <begin position="12"/>
        <end position="35"/>
    </location>
</feature>
<keyword evidence="1" id="KW-1133">Transmembrane helix</keyword>
<dbReference type="GO" id="GO:0006508">
    <property type="term" value="P:proteolysis"/>
    <property type="evidence" value="ECO:0007669"/>
    <property type="project" value="UniProtKB-KW"/>
</dbReference>
<organism evidence="2">
    <name type="scientific">Tanacetum cinerariifolium</name>
    <name type="common">Dalmatian daisy</name>
    <name type="synonym">Chrysanthemum cinerariifolium</name>
    <dbReference type="NCBI Taxonomy" id="118510"/>
    <lineage>
        <taxon>Eukaryota</taxon>
        <taxon>Viridiplantae</taxon>
        <taxon>Streptophyta</taxon>
        <taxon>Embryophyta</taxon>
        <taxon>Tracheophyta</taxon>
        <taxon>Spermatophyta</taxon>
        <taxon>Magnoliopsida</taxon>
        <taxon>eudicotyledons</taxon>
        <taxon>Gunneridae</taxon>
        <taxon>Pentapetalae</taxon>
        <taxon>asterids</taxon>
        <taxon>campanulids</taxon>
        <taxon>Asterales</taxon>
        <taxon>Asteraceae</taxon>
        <taxon>Asteroideae</taxon>
        <taxon>Anthemideae</taxon>
        <taxon>Anthemidinae</taxon>
        <taxon>Tanacetum</taxon>
    </lineage>
</organism>
<keyword evidence="2" id="KW-0378">Hydrolase</keyword>
<accession>A0A699I5R3</accession>
<keyword evidence="1" id="KW-0472">Membrane</keyword>
<dbReference type="AlphaFoldDB" id="A0A699I5R3"/>
<dbReference type="GO" id="GO:0008237">
    <property type="term" value="F:metallopeptidase activity"/>
    <property type="evidence" value="ECO:0007669"/>
    <property type="project" value="UniProtKB-KW"/>
</dbReference>
<name>A0A699I5R3_TANCI</name>
<keyword evidence="1" id="KW-0812">Transmembrane</keyword>
<comment type="caution">
    <text evidence="2">The sequence shown here is derived from an EMBL/GenBank/DDBJ whole genome shotgun (WGS) entry which is preliminary data.</text>
</comment>
<proteinExistence type="predicted"/>
<gene>
    <name evidence="2" type="ORF">Tci_488680</name>
</gene>
<dbReference type="EMBL" id="BKCJ010247952">
    <property type="protein sequence ID" value="GEZ16707.1"/>
    <property type="molecule type" value="Genomic_DNA"/>
</dbReference>
<protein>
    <submittedName>
        <fullName evidence="2">Probable inactive ATP-dependent zinc metalloprotease FTSHI 1, chloroplastic</fullName>
    </submittedName>
</protein>